<dbReference type="GO" id="GO:0015847">
    <property type="term" value="P:putrescine transport"/>
    <property type="evidence" value="ECO:0007669"/>
    <property type="project" value="UniProtKB-ARBA"/>
</dbReference>
<keyword evidence="3 7" id="KW-0547">Nucleotide-binding</keyword>
<evidence type="ECO:0000256" key="6">
    <source>
        <dbReference type="ARBA" id="ARBA00023136"/>
    </source>
</evidence>
<dbReference type="GO" id="GO:0016887">
    <property type="term" value="F:ATP hydrolysis activity"/>
    <property type="evidence" value="ECO:0007669"/>
    <property type="project" value="InterPro"/>
</dbReference>
<accession>A0A1H9DYR5</accession>
<dbReference type="PROSITE" id="PS50893">
    <property type="entry name" value="ABC_TRANSPORTER_2"/>
    <property type="match status" value="1"/>
</dbReference>
<dbReference type="RefSeq" id="WP_092495643.1">
    <property type="nucleotide sequence ID" value="NZ_FOFG01000003.1"/>
</dbReference>
<comment type="function">
    <text evidence="7">Part of the ABC transporter complex PotABCD involved in spermidine/putrescine import. Responsible for energy coupling to the transport system.</text>
</comment>
<evidence type="ECO:0000256" key="5">
    <source>
        <dbReference type="ARBA" id="ARBA00022967"/>
    </source>
</evidence>
<dbReference type="InterPro" id="IPR008995">
    <property type="entry name" value="Mo/tungstate-bd_C_term_dom"/>
</dbReference>
<dbReference type="STRING" id="1855383.SAMN05216548_10315"/>
<dbReference type="InterPro" id="IPR050093">
    <property type="entry name" value="ABC_SmlMolc_Importer"/>
</dbReference>
<dbReference type="SUPFAM" id="SSF50331">
    <property type="entry name" value="MOP-like"/>
    <property type="match status" value="1"/>
</dbReference>
<keyword evidence="2 7" id="KW-1003">Cell membrane</keyword>
<dbReference type="PANTHER" id="PTHR42781:SF4">
    <property type="entry name" value="SPERMIDINE_PUTRESCINE IMPORT ATP-BINDING PROTEIN POTA"/>
    <property type="match status" value="1"/>
</dbReference>
<dbReference type="Gene3D" id="3.40.50.300">
    <property type="entry name" value="P-loop containing nucleotide triphosphate hydrolases"/>
    <property type="match status" value="1"/>
</dbReference>
<gene>
    <name evidence="7" type="primary">potA</name>
    <name evidence="9" type="ORF">SAMN05216548_10315</name>
</gene>
<dbReference type="FunFam" id="3.40.50.300:FF:000133">
    <property type="entry name" value="Spermidine/putrescine import ATP-binding protein PotA"/>
    <property type="match status" value="1"/>
</dbReference>
<organism evidence="9 10">
    <name type="scientific">Faunimonas pinastri</name>
    <dbReference type="NCBI Taxonomy" id="1855383"/>
    <lineage>
        <taxon>Bacteria</taxon>
        <taxon>Pseudomonadati</taxon>
        <taxon>Pseudomonadota</taxon>
        <taxon>Alphaproteobacteria</taxon>
        <taxon>Hyphomicrobiales</taxon>
        <taxon>Afifellaceae</taxon>
        <taxon>Faunimonas</taxon>
    </lineage>
</organism>
<evidence type="ECO:0000256" key="3">
    <source>
        <dbReference type="ARBA" id="ARBA00022741"/>
    </source>
</evidence>
<dbReference type="InterPro" id="IPR003439">
    <property type="entry name" value="ABC_transporter-like_ATP-bd"/>
</dbReference>
<dbReference type="InterPro" id="IPR003593">
    <property type="entry name" value="AAA+_ATPase"/>
</dbReference>
<dbReference type="Pfam" id="PF00005">
    <property type="entry name" value="ABC_tran"/>
    <property type="match status" value="1"/>
</dbReference>
<evidence type="ECO:0000256" key="7">
    <source>
        <dbReference type="RuleBase" id="RU364083"/>
    </source>
</evidence>
<dbReference type="Gene3D" id="2.40.50.100">
    <property type="match status" value="1"/>
</dbReference>
<dbReference type="Proteomes" id="UP000199647">
    <property type="component" value="Unassembled WGS sequence"/>
</dbReference>
<dbReference type="SMART" id="SM00382">
    <property type="entry name" value="AAA"/>
    <property type="match status" value="1"/>
</dbReference>
<proteinExistence type="inferred from homology"/>
<dbReference type="EMBL" id="FOFG01000003">
    <property type="protein sequence ID" value="SEQ18595.1"/>
    <property type="molecule type" value="Genomic_DNA"/>
</dbReference>
<keyword evidence="5 7" id="KW-1278">Translocase</keyword>
<keyword evidence="6 7" id="KW-0472">Membrane</keyword>
<dbReference type="InterPro" id="IPR017871">
    <property type="entry name" value="ABC_transporter-like_CS"/>
</dbReference>
<evidence type="ECO:0000313" key="9">
    <source>
        <dbReference type="EMBL" id="SEQ18595.1"/>
    </source>
</evidence>
<comment type="subunit">
    <text evidence="7">The complex is composed of two ATP-binding proteins (PotA), two transmembrane proteins (PotB and PotC) and a solute-binding protein (PotD).</text>
</comment>
<dbReference type="InterPro" id="IPR027417">
    <property type="entry name" value="P-loop_NTPase"/>
</dbReference>
<dbReference type="PANTHER" id="PTHR42781">
    <property type="entry name" value="SPERMIDINE/PUTRESCINE IMPORT ATP-BINDING PROTEIN POTA"/>
    <property type="match status" value="1"/>
</dbReference>
<keyword evidence="10" id="KW-1185">Reference proteome</keyword>
<sequence>MSILVARKLRKHYGMVPALNGISLSVEPGEFVTLLGPSGSGKTTFLMAVAGFADVDEGSISLDGKEITKLEPEARDFGFVFQGYALFPHLTVAENVAFPLKVRRWDKARIAARVAEMLELAGLSALADRKPRQLSGGQQQRVALARALSFGPKILLLDEPLSALDRTLRETMQRELKRLHRETGVTFLYVTHDQDEAIAMSDRIAVFERGSIVQIGTPQDLYRRPNTHFVAGFLGVNNLIEATVSARGQQGTMLSALGTDFQLQADGEDIGTNAAPVTIWIRPEDILFRPPPPGENFIAFDADIRETVFTGPFTRILLRSTDDQELVALAPVDPSGPRAGMRSTAYVRLSAIGLLPLEKA</sequence>
<dbReference type="GO" id="GO:0043190">
    <property type="term" value="C:ATP-binding cassette (ABC) transporter complex"/>
    <property type="evidence" value="ECO:0007669"/>
    <property type="project" value="InterPro"/>
</dbReference>
<dbReference type="PROSITE" id="PS00211">
    <property type="entry name" value="ABC_TRANSPORTER_1"/>
    <property type="match status" value="1"/>
</dbReference>
<dbReference type="GO" id="GO:0005524">
    <property type="term" value="F:ATP binding"/>
    <property type="evidence" value="ECO:0007669"/>
    <property type="project" value="UniProtKB-KW"/>
</dbReference>
<evidence type="ECO:0000256" key="1">
    <source>
        <dbReference type="ARBA" id="ARBA00022448"/>
    </source>
</evidence>
<dbReference type="NCBIfam" id="TIGR01187">
    <property type="entry name" value="potA"/>
    <property type="match status" value="1"/>
</dbReference>
<dbReference type="AlphaFoldDB" id="A0A1H9DYR5"/>
<comment type="similarity">
    <text evidence="7">Belongs to the ABC transporter superfamily. Spermidine/putrescine importer (TC 3.A.1.11.1) family.</text>
</comment>
<dbReference type="SUPFAM" id="SSF52540">
    <property type="entry name" value="P-loop containing nucleoside triphosphate hydrolases"/>
    <property type="match status" value="1"/>
</dbReference>
<evidence type="ECO:0000313" key="10">
    <source>
        <dbReference type="Proteomes" id="UP000199647"/>
    </source>
</evidence>
<evidence type="ECO:0000256" key="4">
    <source>
        <dbReference type="ARBA" id="ARBA00022840"/>
    </source>
</evidence>
<keyword evidence="4 7" id="KW-0067">ATP-binding</keyword>
<comment type="catalytic activity">
    <reaction evidence="7">
        <text>ATP + H2O + polyamine-[polyamine-binding protein]Side 1 = ADP + phosphate + polyamineSide 2 + [polyamine-binding protein]Side 1.</text>
        <dbReference type="EC" id="7.6.2.11"/>
    </reaction>
</comment>
<dbReference type="GO" id="GO:0015417">
    <property type="term" value="F:ABC-type polyamine transporter activity"/>
    <property type="evidence" value="ECO:0007669"/>
    <property type="project" value="UniProtKB-EC"/>
</dbReference>
<protein>
    <recommendedName>
        <fullName evidence="7">Spermidine/putrescine import ATP-binding protein PotA</fullName>
        <ecNumber evidence="7">7.6.2.11</ecNumber>
    </recommendedName>
</protein>
<evidence type="ECO:0000259" key="8">
    <source>
        <dbReference type="PROSITE" id="PS50893"/>
    </source>
</evidence>
<name>A0A1H9DYR5_9HYPH</name>
<evidence type="ECO:0000256" key="2">
    <source>
        <dbReference type="ARBA" id="ARBA00022475"/>
    </source>
</evidence>
<feature type="domain" description="ABC transporter" evidence="8">
    <location>
        <begin position="4"/>
        <end position="234"/>
    </location>
</feature>
<dbReference type="InterPro" id="IPR005893">
    <property type="entry name" value="PotA-like"/>
</dbReference>
<reference evidence="9" key="1">
    <citation type="submission" date="2016-10" db="EMBL/GenBank/DDBJ databases">
        <authorList>
            <person name="de Groot N.N."/>
        </authorList>
    </citation>
    <scope>NUCLEOTIDE SEQUENCE [LARGE SCALE GENOMIC DNA]</scope>
    <source>
        <strain evidence="9">A52C2</strain>
    </source>
</reference>
<dbReference type="EC" id="7.6.2.11" evidence="7"/>
<keyword evidence="1 7" id="KW-0813">Transport</keyword>
<dbReference type="OrthoDB" id="9802264at2"/>